<reference evidence="1 2" key="1">
    <citation type="submission" date="2013-01" db="EMBL/GenBank/DDBJ databases">
        <authorList>
            <person name="Harkins D.M."/>
            <person name="Durkin A.S."/>
            <person name="Brinkac L.M."/>
            <person name="Haft D.H."/>
            <person name="Selengut J.D."/>
            <person name="Sanka R."/>
            <person name="DePew J."/>
            <person name="Purushe J."/>
            <person name="Hospenthal D.R."/>
            <person name="Murray C.K."/>
            <person name="Pimentel G."/>
            <person name="Wasfy M."/>
            <person name="Vinetz J.M."/>
            <person name="Sutton G.G."/>
            <person name="Nierman W.C."/>
            <person name="Fouts D.E."/>
        </authorList>
    </citation>
    <scope>NUCLEOTIDE SEQUENCE [LARGE SCALE GENOMIC DNA]</scope>
    <source>
        <strain evidence="1 2">2006001855</strain>
    </source>
</reference>
<evidence type="ECO:0000313" key="1">
    <source>
        <dbReference type="EMBL" id="EMM71032.1"/>
    </source>
</evidence>
<evidence type="ECO:0000313" key="2">
    <source>
        <dbReference type="Proteomes" id="UP000012101"/>
    </source>
</evidence>
<organism evidence="1 2">
    <name type="scientific">Leptospira weilii str. 2006001855</name>
    <dbReference type="NCBI Taxonomy" id="996804"/>
    <lineage>
        <taxon>Bacteria</taxon>
        <taxon>Pseudomonadati</taxon>
        <taxon>Spirochaetota</taxon>
        <taxon>Spirochaetia</taxon>
        <taxon>Leptospirales</taxon>
        <taxon>Leptospiraceae</taxon>
        <taxon>Leptospira</taxon>
    </lineage>
</organism>
<comment type="caution">
    <text evidence="1">The sequence shown here is derived from an EMBL/GenBank/DDBJ whole genome shotgun (WGS) entry which is preliminary data.</text>
</comment>
<dbReference type="EMBL" id="AFJM02000060">
    <property type="protein sequence ID" value="EMM71032.1"/>
    <property type="molecule type" value="Genomic_DNA"/>
</dbReference>
<dbReference type="AlphaFoldDB" id="M6FIW5"/>
<dbReference type="Proteomes" id="UP000012101">
    <property type="component" value="Unassembled WGS sequence"/>
</dbReference>
<accession>M6FIW5</accession>
<protein>
    <submittedName>
        <fullName evidence="1">Uncharacterized protein</fullName>
    </submittedName>
</protein>
<proteinExistence type="predicted"/>
<gene>
    <name evidence="1" type="ORF">LEP1GSC038_1641</name>
</gene>
<name>M6FIW5_9LEPT</name>
<sequence length="51" mass="6139">MEGIRIHIIRTVPKTLQFTIFDKVKLFGMRCKFKLCLVKIEETILKREFIL</sequence>